<evidence type="ECO:0000313" key="4">
    <source>
        <dbReference type="Proteomes" id="UP000075321"/>
    </source>
</evidence>
<protein>
    <submittedName>
        <fullName evidence="3">RNA pyrophosphohydrolase</fullName>
    </submittedName>
</protein>
<dbReference type="SUPFAM" id="SSF55811">
    <property type="entry name" value="Nudix"/>
    <property type="match status" value="1"/>
</dbReference>
<dbReference type="PROSITE" id="PS51462">
    <property type="entry name" value="NUDIX"/>
    <property type="match status" value="1"/>
</dbReference>
<proteinExistence type="predicted"/>
<dbReference type="Pfam" id="PF00293">
    <property type="entry name" value="NUDIX"/>
    <property type="match status" value="1"/>
</dbReference>
<dbReference type="CDD" id="cd04663">
    <property type="entry name" value="NUDIX_Hydrolase"/>
    <property type="match status" value="1"/>
</dbReference>
<dbReference type="RefSeq" id="WP_066381542.1">
    <property type="nucleotide sequence ID" value="NZ_LTAZ01000004.1"/>
</dbReference>
<accession>A0A151AGF3</accession>
<dbReference type="InterPro" id="IPR015797">
    <property type="entry name" value="NUDIX_hydrolase-like_dom_sf"/>
</dbReference>
<feature type="domain" description="Nudix hydrolase" evidence="2">
    <location>
        <begin position="7"/>
        <end position="145"/>
    </location>
</feature>
<keyword evidence="1 3" id="KW-0378">Hydrolase</keyword>
<dbReference type="InterPro" id="IPR020084">
    <property type="entry name" value="NUDIX_hydrolase_CS"/>
</dbReference>
<dbReference type="OrthoDB" id="40462at2157"/>
<dbReference type="Gene3D" id="3.90.79.10">
    <property type="entry name" value="Nucleoside Triphosphate Pyrophosphohydrolase"/>
    <property type="match status" value="1"/>
</dbReference>
<gene>
    <name evidence="3" type="primary">rppH_3</name>
    <name evidence="3" type="ORF">HAPAU_17600</name>
</gene>
<name>A0A151AGF3_9EURY</name>
<dbReference type="PROSITE" id="PS00893">
    <property type="entry name" value="NUDIX_BOX"/>
    <property type="match status" value="1"/>
</dbReference>
<keyword evidence="4" id="KW-1185">Reference proteome</keyword>
<evidence type="ECO:0000259" key="2">
    <source>
        <dbReference type="PROSITE" id="PS51462"/>
    </source>
</evidence>
<dbReference type="Proteomes" id="UP000075321">
    <property type="component" value="Unassembled WGS sequence"/>
</dbReference>
<dbReference type="InterPro" id="IPR000086">
    <property type="entry name" value="NUDIX_hydrolase_dom"/>
</dbReference>
<reference evidence="3 4" key="1">
    <citation type="submission" date="2016-02" db="EMBL/GenBank/DDBJ databases">
        <title>Genome sequence of Halalkalicoccus paucihalophilus DSM 24557.</title>
        <authorList>
            <person name="Poehlein A."/>
            <person name="Daniel R."/>
        </authorList>
    </citation>
    <scope>NUCLEOTIDE SEQUENCE [LARGE SCALE GENOMIC DNA]</scope>
    <source>
        <strain evidence="3 4">DSM 24557</strain>
    </source>
</reference>
<dbReference type="EMBL" id="LTAZ01000004">
    <property type="protein sequence ID" value="KYH26660.1"/>
    <property type="molecule type" value="Genomic_DNA"/>
</dbReference>
<dbReference type="AlphaFoldDB" id="A0A151AGF3"/>
<evidence type="ECO:0000256" key="1">
    <source>
        <dbReference type="ARBA" id="ARBA00022801"/>
    </source>
</evidence>
<sequence length="145" mass="16432">MYGPGADYSQKAYAYVTRANGDGRQLLVFRERADPDAGVQVPKGGIEPDETPDRAVRRELREEAGLDHDRPVYHLASDRYRRADGKRVARHFFHFPVSETRDEWAHEVDGDGEDSGLVYELFWQPLPLSDRLAAGMDTYVPLVQG</sequence>
<evidence type="ECO:0000313" key="3">
    <source>
        <dbReference type="EMBL" id="KYH26660.1"/>
    </source>
</evidence>
<organism evidence="3 4">
    <name type="scientific">Halalkalicoccus paucihalophilus</name>
    <dbReference type="NCBI Taxonomy" id="1008153"/>
    <lineage>
        <taxon>Archaea</taxon>
        <taxon>Methanobacteriati</taxon>
        <taxon>Methanobacteriota</taxon>
        <taxon>Stenosarchaea group</taxon>
        <taxon>Halobacteria</taxon>
        <taxon>Halobacteriales</taxon>
        <taxon>Halococcaceae</taxon>
        <taxon>Halalkalicoccus</taxon>
    </lineage>
</organism>
<dbReference type="PATRIC" id="fig|1008153.3.peg.1790"/>
<dbReference type="GO" id="GO:0016787">
    <property type="term" value="F:hydrolase activity"/>
    <property type="evidence" value="ECO:0007669"/>
    <property type="project" value="UniProtKB-KW"/>
</dbReference>
<comment type="caution">
    <text evidence="3">The sequence shown here is derived from an EMBL/GenBank/DDBJ whole genome shotgun (WGS) entry which is preliminary data.</text>
</comment>